<evidence type="ECO:0000313" key="12">
    <source>
        <dbReference type="EMBL" id="PNH10194.1"/>
    </source>
</evidence>
<comment type="similarity">
    <text evidence="2">Belongs to the ABC transporter superfamily. ABCB family. Multidrug resistance exporter (TC 3.A.1.201) subfamily.</text>
</comment>
<keyword evidence="13" id="KW-1185">Reference proteome</keyword>
<dbReference type="GO" id="GO:0015421">
    <property type="term" value="F:ABC-type oligopeptide transporter activity"/>
    <property type="evidence" value="ECO:0007669"/>
    <property type="project" value="TreeGrafter"/>
</dbReference>
<dbReference type="OrthoDB" id="6500128at2759"/>
<evidence type="ECO:0000256" key="9">
    <source>
        <dbReference type="SAM" id="MobiDB-lite"/>
    </source>
</evidence>
<evidence type="ECO:0000256" key="10">
    <source>
        <dbReference type="SAM" id="Phobius"/>
    </source>
</evidence>
<feature type="transmembrane region" description="Helical" evidence="10">
    <location>
        <begin position="53"/>
        <end position="77"/>
    </location>
</feature>
<protein>
    <submittedName>
        <fullName evidence="12">ABC transporter B family member 19</fullName>
    </submittedName>
</protein>
<evidence type="ECO:0000256" key="7">
    <source>
        <dbReference type="ARBA" id="ARBA00023136"/>
    </source>
</evidence>
<accession>A0A2J8ACF0</accession>
<dbReference type="GO" id="GO:0090374">
    <property type="term" value="P:oligopeptide export from mitochondrion"/>
    <property type="evidence" value="ECO:0007669"/>
    <property type="project" value="TreeGrafter"/>
</dbReference>
<dbReference type="GO" id="GO:0005524">
    <property type="term" value="F:ATP binding"/>
    <property type="evidence" value="ECO:0007669"/>
    <property type="project" value="InterPro"/>
</dbReference>
<dbReference type="GO" id="GO:0005743">
    <property type="term" value="C:mitochondrial inner membrane"/>
    <property type="evidence" value="ECO:0007669"/>
    <property type="project" value="TreeGrafter"/>
</dbReference>
<evidence type="ECO:0000256" key="8">
    <source>
        <dbReference type="ARBA" id="ARBA00023180"/>
    </source>
</evidence>
<proteinExistence type="inferred from homology"/>
<evidence type="ECO:0000313" key="13">
    <source>
        <dbReference type="Proteomes" id="UP000236333"/>
    </source>
</evidence>
<dbReference type="Gene3D" id="1.20.1560.10">
    <property type="entry name" value="ABC transporter type 1, transmembrane domain"/>
    <property type="match status" value="1"/>
</dbReference>
<evidence type="ECO:0000256" key="4">
    <source>
        <dbReference type="ARBA" id="ARBA00022692"/>
    </source>
</evidence>
<feature type="domain" description="ABC transmembrane type-1" evidence="11">
    <location>
        <begin position="57"/>
        <end position="185"/>
    </location>
</feature>
<keyword evidence="8" id="KW-0325">Glycoprotein</keyword>
<comment type="caution">
    <text evidence="12">The sequence shown here is derived from an EMBL/GenBank/DDBJ whole genome shotgun (WGS) entry which is preliminary data.</text>
</comment>
<dbReference type="EMBL" id="PGGS01000063">
    <property type="protein sequence ID" value="PNH10194.1"/>
    <property type="molecule type" value="Genomic_DNA"/>
</dbReference>
<keyword evidence="5" id="KW-0677">Repeat</keyword>
<evidence type="ECO:0000256" key="6">
    <source>
        <dbReference type="ARBA" id="ARBA00022989"/>
    </source>
</evidence>
<keyword evidence="6 10" id="KW-1133">Transmembrane helix</keyword>
<dbReference type="PROSITE" id="PS50929">
    <property type="entry name" value="ABC_TM1F"/>
    <property type="match status" value="1"/>
</dbReference>
<feature type="region of interest" description="Disordered" evidence="9">
    <location>
        <begin position="1"/>
        <end position="31"/>
    </location>
</feature>
<dbReference type="InterPro" id="IPR011527">
    <property type="entry name" value="ABC1_TM_dom"/>
</dbReference>
<evidence type="ECO:0000256" key="5">
    <source>
        <dbReference type="ARBA" id="ARBA00022737"/>
    </source>
</evidence>
<dbReference type="SUPFAM" id="SSF90123">
    <property type="entry name" value="ABC transporter transmembrane region"/>
    <property type="match status" value="1"/>
</dbReference>
<comment type="subcellular location">
    <subcellularLocation>
        <location evidence="1">Membrane</location>
        <topology evidence="1">Multi-pass membrane protein</topology>
    </subcellularLocation>
</comment>
<organism evidence="12 13">
    <name type="scientific">Tetrabaena socialis</name>
    <dbReference type="NCBI Taxonomy" id="47790"/>
    <lineage>
        <taxon>Eukaryota</taxon>
        <taxon>Viridiplantae</taxon>
        <taxon>Chlorophyta</taxon>
        <taxon>core chlorophytes</taxon>
        <taxon>Chlorophyceae</taxon>
        <taxon>CS clade</taxon>
        <taxon>Chlamydomonadales</taxon>
        <taxon>Tetrabaenaceae</taxon>
        <taxon>Tetrabaena</taxon>
    </lineage>
</organism>
<keyword evidence="3" id="KW-0813">Transport</keyword>
<reference evidence="12 13" key="1">
    <citation type="journal article" date="2017" name="Mol. Biol. Evol.">
        <title>The 4-celled Tetrabaena socialis nuclear genome reveals the essential components for genetic control of cell number at the origin of multicellularity in the volvocine lineage.</title>
        <authorList>
            <person name="Featherston J."/>
            <person name="Arakaki Y."/>
            <person name="Hanschen E.R."/>
            <person name="Ferris P.J."/>
            <person name="Michod R.E."/>
            <person name="Olson B.J.S.C."/>
            <person name="Nozaki H."/>
            <person name="Durand P.M."/>
        </authorList>
    </citation>
    <scope>NUCLEOTIDE SEQUENCE [LARGE SCALE GENOMIC DNA]</scope>
    <source>
        <strain evidence="12 13">NIES-571</strain>
    </source>
</reference>
<name>A0A2J8ACF0_9CHLO</name>
<keyword evidence="7 10" id="KW-0472">Membrane</keyword>
<evidence type="ECO:0000256" key="1">
    <source>
        <dbReference type="ARBA" id="ARBA00004141"/>
    </source>
</evidence>
<dbReference type="PANTHER" id="PTHR43394:SF16">
    <property type="entry name" value="ABC TRANSPORTER B FAMILY MEMBER 4-LIKE ISOFORM X1"/>
    <property type="match status" value="1"/>
</dbReference>
<dbReference type="Pfam" id="PF00664">
    <property type="entry name" value="ABC_membrane"/>
    <property type="match status" value="1"/>
</dbReference>
<keyword evidence="4 10" id="KW-0812">Transmembrane</keyword>
<sequence length="185" mass="20081">MSTKALDTSKEKEGYEPESPEIEEGAAKPAEKKESISSVPFWKLLSTADGRDVFLMLIGTIGAMGNGVLLPLFAIVFGQFTDALGGTEIDKVKFMHTVSDISLKFLYLAIAAAIGSYLEAGVWMYTGNRQANRLRTRFLAAVLNQDVSFFDVHSTTGGLVQGLNEDSIDVQNAISEKMGSFIHHA</sequence>
<dbReference type="InterPro" id="IPR036640">
    <property type="entry name" value="ABC1_TM_sf"/>
</dbReference>
<dbReference type="Proteomes" id="UP000236333">
    <property type="component" value="Unassembled WGS sequence"/>
</dbReference>
<dbReference type="PANTHER" id="PTHR43394">
    <property type="entry name" value="ATP-DEPENDENT PERMEASE MDL1, MITOCHONDRIAL"/>
    <property type="match status" value="1"/>
</dbReference>
<evidence type="ECO:0000259" key="11">
    <source>
        <dbReference type="PROSITE" id="PS50929"/>
    </source>
</evidence>
<dbReference type="AlphaFoldDB" id="A0A2J8ACF0"/>
<feature type="transmembrane region" description="Helical" evidence="10">
    <location>
        <begin position="105"/>
        <end position="125"/>
    </location>
</feature>
<evidence type="ECO:0000256" key="2">
    <source>
        <dbReference type="ARBA" id="ARBA00007577"/>
    </source>
</evidence>
<dbReference type="InterPro" id="IPR039421">
    <property type="entry name" value="Type_1_exporter"/>
</dbReference>
<gene>
    <name evidence="12" type="ORF">TSOC_003097</name>
</gene>
<evidence type="ECO:0000256" key="3">
    <source>
        <dbReference type="ARBA" id="ARBA00022448"/>
    </source>
</evidence>